<name>A0A158I681_CABSO</name>
<comment type="similarity">
    <text evidence="1">Belongs to the universal stress protein A family.</text>
</comment>
<feature type="domain" description="UspA" evidence="2">
    <location>
        <begin position="9"/>
        <end position="148"/>
    </location>
</feature>
<dbReference type="PANTHER" id="PTHR46268:SF15">
    <property type="entry name" value="UNIVERSAL STRESS PROTEIN HP_0031"/>
    <property type="match status" value="1"/>
</dbReference>
<dbReference type="AlphaFoldDB" id="A0A158I681"/>
<proteinExistence type="inferred from homology"/>
<dbReference type="InterPro" id="IPR006015">
    <property type="entry name" value="Universal_stress_UspA"/>
</dbReference>
<sequence length="158" mass="16895">MTSGDLAVYKRILAALDGSRSAHRALEEALRLARASEATLMVATVPIIDSSRGITEMNAIDEAAQKAAWQRLDHARQLCKLHKVPARIWVIDAHGASVPAAIMQAALTAGADLIAMGTHGHRIARQHLLGSVAETILRSSHVPVLMVRDNSSGDACEH</sequence>
<dbReference type="Gene3D" id="3.40.50.620">
    <property type="entry name" value="HUPs"/>
    <property type="match status" value="1"/>
</dbReference>
<dbReference type="InterPro" id="IPR014729">
    <property type="entry name" value="Rossmann-like_a/b/a_fold"/>
</dbReference>
<organism evidence="3 4">
    <name type="scientific">Caballeronia sordidicola</name>
    <name type="common">Burkholderia sordidicola</name>
    <dbReference type="NCBI Taxonomy" id="196367"/>
    <lineage>
        <taxon>Bacteria</taxon>
        <taxon>Pseudomonadati</taxon>
        <taxon>Pseudomonadota</taxon>
        <taxon>Betaproteobacteria</taxon>
        <taxon>Burkholderiales</taxon>
        <taxon>Burkholderiaceae</taxon>
        <taxon>Caballeronia</taxon>
    </lineage>
</organism>
<accession>A0A158I681</accession>
<evidence type="ECO:0000313" key="3">
    <source>
        <dbReference type="EMBL" id="SAL52074.1"/>
    </source>
</evidence>
<dbReference type="Pfam" id="PF00582">
    <property type="entry name" value="Usp"/>
    <property type="match status" value="1"/>
</dbReference>
<dbReference type="Proteomes" id="UP000054893">
    <property type="component" value="Unassembled WGS sequence"/>
</dbReference>
<gene>
    <name evidence="3" type="ORF">AWB64_05589</name>
</gene>
<dbReference type="EMBL" id="FCOC02000027">
    <property type="protein sequence ID" value="SAL52074.1"/>
    <property type="molecule type" value="Genomic_DNA"/>
</dbReference>
<dbReference type="PANTHER" id="PTHR46268">
    <property type="entry name" value="STRESS RESPONSE PROTEIN NHAX"/>
    <property type="match status" value="1"/>
</dbReference>
<protein>
    <submittedName>
        <fullName evidence="3">UspA domain-containing protein</fullName>
    </submittedName>
</protein>
<reference evidence="3 4" key="1">
    <citation type="submission" date="2016-01" db="EMBL/GenBank/DDBJ databases">
        <authorList>
            <person name="Oliw E.H."/>
        </authorList>
    </citation>
    <scope>NUCLEOTIDE SEQUENCE [LARGE SCALE GENOMIC DNA]</scope>
    <source>
        <strain evidence="3">LMG 22029</strain>
    </source>
</reference>
<dbReference type="InterPro" id="IPR006016">
    <property type="entry name" value="UspA"/>
</dbReference>
<evidence type="ECO:0000259" key="2">
    <source>
        <dbReference type="Pfam" id="PF00582"/>
    </source>
</evidence>
<dbReference type="SUPFAM" id="SSF52402">
    <property type="entry name" value="Adenine nucleotide alpha hydrolases-like"/>
    <property type="match status" value="1"/>
</dbReference>
<dbReference type="CDD" id="cd00293">
    <property type="entry name" value="USP-like"/>
    <property type="match status" value="1"/>
</dbReference>
<dbReference type="PRINTS" id="PR01438">
    <property type="entry name" value="UNVRSLSTRESS"/>
</dbReference>
<evidence type="ECO:0000256" key="1">
    <source>
        <dbReference type="ARBA" id="ARBA00008791"/>
    </source>
</evidence>
<evidence type="ECO:0000313" key="4">
    <source>
        <dbReference type="Proteomes" id="UP000054893"/>
    </source>
</evidence>